<feature type="non-terminal residue" evidence="6">
    <location>
        <position position="1"/>
    </location>
</feature>
<dbReference type="CDD" id="cd08422">
    <property type="entry name" value="PBP2_CrgA_like"/>
    <property type="match status" value="1"/>
</dbReference>
<sequence>AASFMAVPVATVSRRIASLESALGVRLLERSTRKLRLTEAGAILYEFTSRGLEEMDAGLLALSEQQQNLKGRLRLSLPPNFESMWKLLDSFQELYTNIEIDLFVTERRLDFIEDGIDVALRIGDLVSLSAIARLLLNYRHRVVASPKFLAENLFKNPLDVTTHKCVAWAKKDQDIVWSLGSEKITIKPFIRANDYAYMRYLALNHKYITELPPFYCQESIENGELIEVLPEHPMPSQQVNLVYPSRKHVSRITRVFIDYCVKNFKV</sequence>
<protein>
    <submittedName>
        <fullName evidence="6">Transcriptional regulator, LysR family</fullName>
    </submittedName>
</protein>
<dbReference type="Pfam" id="PF03466">
    <property type="entry name" value="LysR_substrate"/>
    <property type="match status" value="1"/>
</dbReference>
<dbReference type="InterPro" id="IPR036388">
    <property type="entry name" value="WH-like_DNA-bd_sf"/>
</dbReference>
<evidence type="ECO:0000256" key="3">
    <source>
        <dbReference type="ARBA" id="ARBA00023125"/>
    </source>
</evidence>
<accession>A0A3B0ZG62</accession>
<comment type="similarity">
    <text evidence="1">Belongs to the LysR transcriptional regulatory family.</text>
</comment>
<dbReference type="Gene3D" id="1.10.10.10">
    <property type="entry name" value="Winged helix-like DNA-binding domain superfamily/Winged helix DNA-binding domain"/>
    <property type="match status" value="1"/>
</dbReference>
<evidence type="ECO:0000259" key="5">
    <source>
        <dbReference type="PROSITE" id="PS50931"/>
    </source>
</evidence>
<keyword evidence="4" id="KW-0804">Transcription</keyword>
<dbReference type="InterPro" id="IPR036390">
    <property type="entry name" value="WH_DNA-bd_sf"/>
</dbReference>
<proteinExistence type="inferred from homology"/>
<dbReference type="PANTHER" id="PTHR30537">
    <property type="entry name" value="HTH-TYPE TRANSCRIPTIONAL REGULATOR"/>
    <property type="match status" value="1"/>
</dbReference>
<evidence type="ECO:0000256" key="1">
    <source>
        <dbReference type="ARBA" id="ARBA00009437"/>
    </source>
</evidence>
<dbReference type="GO" id="GO:0006351">
    <property type="term" value="P:DNA-templated transcription"/>
    <property type="evidence" value="ECO:0007669"/>
    <property type="project" value="TreeGrafter"/>
</dbReference>
<dbReference type="EMBL" id="UOFQ01000021">
    <property type="protein sequence ID" value="VAW85269.1"/>
    <property type="molecule type" value="Genomic_DNA"/>
</dbReference>
<dbReference type="Pfam" id="PF00126">
    <property type="entry name" value="HTH_1"/>
    <property type="match status" value="1"/>
</dbReference>
<name>A0A3B0ZG62_9ZZZZ</name>
<dbReference type="GO" id="GO:0003700">
    <property type="term" value="F:DNA-binding transcription factor activity"/>
    <property type="evidence" value="ECO:0007669"/>
    <property type="project" value="InterPro"/>
</dbReference>
<feature type="domain" description="HTH lysR-type" evidence="5">
    <location>
        <begin position="1"/>
        <end position="38"/>
    </location>
</feature>
<dbReference type="SUPFAM" id="SSF53850">
    <property type="entry name" value="Periplasmic binding protein-like II"/>
    <property type="match status" value="1"/>
</dbReference>
<organism evidence="6">
    <name type="scientific">hydrothermal vent metagenome</name>
    <dbReference type="NCBI Taxonomy" id="652676"/>
    <lineage>
        <taxon>unclassified sequences</taxon>
        <taxon>metagenomes</taxon>
        <taxon>ecological metagenomes</taxon>
    </lineage>
</organism>
<evidence type="ECO:0000313" key="6">
    <source>
        <dbReference type="EMBL" id="VAW85269.1"/>
    </source>
</evidence>
<reference evidence="6" key="1">
    <citation type="submission" date="2018-06" db="EMBL/GenBank/DDBJ databases">
        <authorList>
            <person name="Zhirakovskaya E."/>
        </authorList>
    </citation>
    <scope>NUCLEOTIDE SEQUENCE</scope>
</reference>
<evidence type="ECO:0000256" key="2">
    <source>
        <dbReference type="ARBA" id="ARBA00023015"/>
    </source>
</evidence>
<dbReference type="SUPFAM" id="SSF46785">
    <property type="entry name" value="Winged helix' DNA-binding domain"/>
    <property type="match status" value="1"/>
</dbReference>
<dbReference type="PANTHER" id="PTHR30537:SF68">
    <property type="entry name" value="TRANSCRIPTIONAL REGULATOR-RELATED"/>
    <property type="match status" value="1"/>
</dbReference>
<gene>
    <name evidence="6" type="ORF">MNBD_GAMMA17-1276</name>
</gene>
<dbReference type="AlphaFoldDB" id="A0A3B0ZG62"/>
<dbReference type="GO" id="GO:0043565">
    <property type="term" value="F:sequence-specific DNA binding"/>
    <property type="evidence" value="ECO:0007669"/>
    <property type="project" value="TreeGrafter"/>
</dbReference>
<dbReference type="InterPro" id="IPR058163">
    <property type="entry name" value="LysR-type_TF_proteobact-type"/>
</dbReference>
<dbReference type="Gene3D" id="3.40.190.290">
    <property type="match status" value="1"/>
</dbReference>
<evidence type="ECO:0000256" key="4">
    <source>
        <dbReference type="ARBA" id="ARBA00023163"/>
    </source>
</evidence>
<keyword evidence="3" id="KW-0238">DNA-binding</keyword>
<keyword evidence="2" id="KW-0805">Transcription regulation</keyword>
<dbReference type="PROSITE" id="PS50931">
    <property type="entry name" value="HTH_LYSR"/>
    <property type="match status" value="1"/>
</dbReference>
<dbReference type="InterPro" id="IPR005119">
    <property type="entry name" value="LysR_subst-bd"/>
</dbReference>
<dbReference type="InterPro" id="IPR000847">
    <property type="entry name" value="LysR_HTH_N"/>
</dbReference>